<dbReference type="InterPro" id="IPR000994">
    <property type="entry name" value="Pept_M24"/>
</dbReference>
<dbReference type="PANTHER" id="PTHR10804">
    <property type="entry name" value="PROTEASE FAMILY M24 METHIONYL AMINOPEPTIDASE, AMINOPEPTIDASE P"/>
    <property type="match status" value="1"/>
</dbReference>
<dbReference type="GO" id="GO:0005634">
    <property type="term" value="C:nucleus"/>
    <property type="evidence" value="ECO:0007669"/>
    <property type="project" value="EnsemblFungi"/>
</dbReference>
<evidence type="ECO:0000313" key="4">
    <source>
        <dbReference type="Proteomes" id="UP000240830"/>
    </source>
</evidence>
<dbReference type="InterPro" id="IPR036388">
    <property type="entry name" value="WH-like_DNA-bd_sf"/>
</dbReference>
<dbReference type="Gene3D" id="3.90.230.10">
    <property type="entry name" value="Creatinase/methionine aminopeptidase superfamily"/>
    <property type="match status" value="1"/>
</dbReference>
<comment type="similarity">
    <text evidence="1">Belongs to the peptidase M24 family.</text>
</comment>
<dbReference type="InterPro" id="IPR047113">
    <property type="entry name" value="PA2G4/ARX1"/>
</dbReference>
<dbReference type="SUPFAM" id="SSF46785">
    <property type="entry name" value="Winged helix' DNA-binding domain"/>
    <property type="match status" value="1"/>
</dbReference>
<dbReference type="EMBL" id="MTSL01000082">
    <property type="protein sequence ID" value="PJF19062.1"/>
    <property type="molecule type" value="Genomic_DNA"/>
</dbReference>
<organism evidence="3 4">
    <name type="scientific">Paramicrosporidium saccamoebae</name>
    <dbReference type="NCBI Taxonomy" id="1246581"/>
    <lineage>
        <taxon>Eukaryota</taxon>
        <taxon>Fungi</taxon>
        <taxon>Fungi incertae sedis</taxon>
        <taxon>Cryptomycota</taxon>
        <taxon>Cryptomycota incertae sedis</taxon>
        <taxon>Paramicrosporidium</taxon>
    </lineage>
</organism>
<proteinExistence type="inferred from homology"/>
<protein>
    <submittedName>
        <fullName evidence="3">DNA-binding protein, 42 kDa</fullName>
    </submittedName>
</protein>
<evidence type="ECO:0000259" key="2">
    <source>
        <dbReference type="Pfam" id="PF00557"/>
    </source>
</evidence>
<dbReference type="Gene3D" id="1.10.10.10">
    <property type="entry name" value="Winged helix-like DNA-binding domain superfamily/Winged helix DNA-binding domain"/>
    <property type="match status" value="1"/>
</dbReference>
<dbReference type="AlphaFoldDB" id="A0A2H9TMW8"/>
<dbReference type="InterPro" id="IPR036390">
    <property type="entry name" value="WH_DNA-bd_sf"/>
</dbReference>
<dbReference type="InterPro" id="IPR036005">
    <property type="entry name" value="Creatinase/aminopeptidase-like"/>
</dbReference>
<dbReference type="STRING" id="1246581.A0A2H9TMW8"/>
<dbReference type="GO" id="GO:0003677">
    <property type="term" value="F:DNA binding"/>
    <property type="evidence" value="ECO:0007669"/>
    <property type="project" value="UniProtKB-KW"/>
</dbReference>
<dbReference type="PANTHER" id="PTHR10804:SF11">
    <property type="entry name" value="PROLIFERATION-ASSOCIATED PROTEIN 2G4"/>
    <property type="match status" value="1"/>
</dbReference>
<gene>
    <name evidence="3" type="ORF">PSACC_01120</name>
</gene>
<dbReference type="SUPFAM" id="SSF55920">
    <property type="entry name" value="Creatinase/aminopeptidase"/>
    <property type="match status" value="1"/>
</dbReference>
<dbReference type="Pfam" id="PF00557">
    <property type="entry name" value="Peptidase_M24"/>
    <property type="match status" value="1"/>
</dbReference>
<sequence length="369" mass="39740">MPAEVMSEHSPAQSEVLNKYQAAAELANKALAYALALVSPGASALSICVRTDEELTQLATKVYRGVSKGISFPCCVSVNNTLCHFSPMDVESDVQLKEGDLVKVELGAHIDGFPALVASSVVVGATKDKPATGLAADLVHAAHLTAEAALRLIRDGKSSAETAATLKKLTGELNVSFVEGMISHSVSKDRLAHDKMIIVNPSDQQAKMVQPCVFSNYDVFVVDVAISSAEGKVEPNDNLRTNIYCRTGDTYSLRLKTSRAVVSEASSRFGTMAFHIRQLEDSTKARMGLLECTQHGVTNAYEVLEDKKDALTARVMFTTVLLPAGPLKITDYKYDIQTVKPAVAVKSKELLELLDAPVRVTKKDKRTAA</sequence>
<dbReference type="OrthoDB" id="5876363at2759"/>
<comment type="caution">
    <text evidence="3">The sequence shown here is derived from an EMBL/GenBank/DDBJ whole genome shotgun (WGS) entry which is preliminary data.</text>
</comment>
<name>A0A2H9TMW8_9FUNG</name>
<feature type="domain" description="Peptidase M24" evidence="2">
    <location>
        <begin position="19"/>
        <end position="210"/>
    </location>
</feature>
<evidence type="ECO:0000256" key="1">
    <source>
        <dbReference type="ARBA" id="ARBA00007319"/>
    </source>
</evidence>
<dbReference type="FunFam" id="1.10.10.10:FF:000029">
    <property type="entry name" value="Proliferation-associated 2G4, a"/>
    <property type="match status" value="1"/>
</dbReference>
<keyword evidence="4" id="KW-1185">Reference proteome</keyword>
<accession>A0A2H9TMW8</accession>
<evidence type="ECO:0000313" key="3">
    <source>
        <dbReference type="EMBL" id="PJF19062.1"/>
    </source>
</evidence>
<dbReference type="Proteomes" id="UP000240830">
    <property type="component" value="Unassembled WGS sequence"/>
</dbReference>
<keyword evidence="3" id="KW-0238">DNA-binding</keyword>
<reference evidence="3 4" key="1">
    <citation type="submission" date="2016-10" db="EMBL/GenBank/DDBJ databases">
        <title>The genome of Paramicrosporidium saccamoebae is the missing link in understanding Cryptomycota and Microsporidia evolution.</title>
        <authorList>
            <person name="Quandt C.A."/>
            <person name="Beaudet D."/>
            <person name="Corsaro D."/>
            <person name="Michel R."/>
            <person name="Corradi N."/>
            <person name="James T."/>
        </authorList>
    </citation>
    <scope>NUCLEOTIDE SEQUENCE [LARGE SCALE GENOMIC DNA]</scope>
    <source>
        <strain evidence="3 4">KSL3</strain>
    </source>
</reference>
<dbReference type="CDD" id="cd01089">
    <property type="entry name" value="PA2G4-like"/>
    <property type="match status" value="1"/>
</dbReference>